<sequence>MGHTLTKARSLPEQIYDLRSDQKLWGIPTQMLKSLTLTRYKGFKTYSIQFKNGALLVGPNNAGKSTIIEATRLAYAATKIAARVGPKDVYYDKNKTVMGYPLARIPESGFNNENVQFEFEEELTRIGLTYTSGATVNIVWPIDEAPFFWLEHKGSHVVNAAAAKKLISTVGIVPTLSPVEKNEKTVSEAHLRTHVETKLFSRHFRNHLYATKISSDTDFALLISFLLEHTEELSSLQITTSIRDGGTWLNLYYLDAVSRTEKEIVWAGDGLQIWLQVLFHVWRTRESETIILDEPDVFLHPDLQRRLVRVLEASGRQVILSSHASEVASESDAARLTWIERSANKARRISDSSEMESVSSGLGSSFNLSMARALKAKVALFVEGDDMKLIRIIAERLGCRHVASESGLAVIGIGGYSHWPGVESFGWLKQHFLGNAVSVRLILDRDYRTDSESTELIQKVSRFGVSAHIWRRKEIESYLLEPVLIAKVTKLEISVVCNTLMEICDGMKNEIQGQYTKHYVAELDSKLDESTKYSKAFSAFESDWADLSGRIVMAPAKSVINGWNSHTNANKLPGITARKLAAMVSEDTLDWEFVELMREIEMELSDN</sequence>
<dbReference type="InterPro" id="IPR027417">
    <property type="entry name" value="P-loop_NTPase"/>
</dbReference>
<dbReference type="Proteomes" id="UP000652763">
    <property type="component" value="Unassembled WGS sequence"/>
</dbReference>
<organism evidence="2 3">
    <name type="scientific">Arthrobacter pullicola</name>
    <dbReference type="NCBI Taxonomy" id="2762224"/>
    <lineage>
        <taxon>Bacteria</taxon>
        <taxon>Bacillati</taxon>
        <taxon>Actinomycetota</taxon>
        <taxon>Actinomycetes</taxon>
        <taxon>Micrococcales</taxon>
        <taxon>Micrococcaceae</taxon>
        <taxon>Arthrobacter</taxon>
    </lineage>
</organism>
<proteinExistence type="predicted"/>
<dbReference type="SUPFAM" id="SSF52540">
    <property type="entry name" value="P-loop containing nucleoside triphosphate hydrolases"/>
    <property type="match status" value="1"/>
</dbReference>
<accession>A0ABR8YI51</accession>
<keyword evidence="3" id="KW-1185">Reference proteome</keyword>
<dbReference type="InterPro" id="IPR051396">
    <property type="entry name" value="Bact_Antivir_Def_Nuclease"/>
</dbReference>
<reference evidence="2 3" key="1">
    <citation type="submission" date="2020-08" db="EMBL/GenBank/DDBJ databases">
        <title>A Genomic Blueprint of the Chicken Gut Microbiome.</title>
        <authorList>
            <person name="Gilroy R."/>
            <person name="Ravi A."/>
            <person name="Getino M."/>
            <person name="Pursley I."/>
            <person name="Horton D.L."/>
            <person name="Alikhan N.-F."/>
            <person name="Baker D."/>
            <person name="Gharbi K."/>
            <person name="Hall N."/>
            <person name="Watson M."/>
            <person name="Adriaenssens E.M."/>
            <person name="Foster-Nyarko E."/>
            <person name="Jarju S."/>
            <person name="Secka A."/>
            <person name="Antonio M."/>
            <person name="Oren A."/>
            <person name="Chaudhuri R."/>
            <person name="La Ragione R.M."/>
            <person name="Hildebrand F."/>
            <person name="Pallen M.J."/>
        </authorList>
    </citation>
    <scope>NUCLEOTIDE SEQUENCE [LARGE SCALE GENOMIC DNA]</scope>
    <source>
        <strain evidence="2 3">Sa2BUA2</strain>
    </source>
</reference>
<protein>
    <submittedName>
        <fullName evidence="2">AAA family ATPase</fullName>
    </submittedName>
</protein>
<dbReference type="PANTHER" id="PTHR43581">
    <property type="entry name" value="ATP/GTP PHOSPHATASE"/>
    <property type="match status" value="1"/>
</dbReference>
<dbReference type="EMBL" id="JACSQC010000003">
    <property type="protein sequence ID" value="MBD8043882.1"/>
    <property type="molecule type" value="Genomic_DNA"/>
</dbReference>
<dbReference type="Pfam" id="PF13304">
    <property type="entry name" value="AAA_21"/>
    <property type="match status" value="1"/>
</dbReference>
<evidence type="ECO:0000313" key="3">
    <source>
        <dbReference type="Proteomes" id="UP000652763"/>
    </source>
</evidence>
<dbReference type="PANTHER" id="PTHR43581:SF2">
    <property type="entry name" value="EXCINUCLEASE ATPASE SUBUNIT"/>
    <property type="match status" value="1"/>
</dbReference>
<evidence type="ECO:0000313" key="2">
    <source>
        <dbReference type="EMBL" id="MBD8043882.1"/>
    </source>
</evidence>
<comment type="caution">
    <text evidence="2">The sequence shown here is derived from an EMBL/GenBank/DDBJ whole genome shotgun (WGS) entry which is preliminary data.</text>
</comment>
<dbReference type="Gene3D" id="3.40.50.300">
    <property type="entry name" value="P-loop containing nucleotide triphosphate hydrolases"/>
    <property type="match status" value="2"/>
</dbReference>
<evidence type="ECO:0000259" key="1">
    <source>
        <dbReference type="Pfam" id="PF13304"/>
    </source>
</evidence>
<gene>
    <name evidence="2" type="ORF">H9638_08650</name>
</gene>
<dbReference type="InterPro" id="IPR003959">
    <property type="entry name" value="ATPase_AAA_core"/>
</dbReference>
<name>A0ABR8YI51_9MICC</name>
<feature type="domain" description="ATPase AAA-type core" evidence="1">
    <location>
        <begin position="224"/>
        <end position="324"/>
    </location>
</feature>